<dbReference type="EMBL" id="QZJF01000009">
    <property type="protein sequence ID" value="RJR27577.1"/>
    <property type="molecule type" value="Genomic_DNA"/>
</dbReference>
<keyword evidence="1" id="KW-0489">Methyltransferase</keyword>
<dbReference type="AlphaFoldDB" id="A0A3A4ZL24"/>
<proteinExistence type="predicted"/>
<dbReference type="Gene3D" id="3.40.50.150">
    <property type="entry name" value="Vaccinia Virus protein VP39"/>
    <property type="match status" value="1"/>
</dbReference>
<dbReference type="GO" id="GO:0032259">
    <property type="term" value="P:methylation"/>
    <property type="evidence" value="ECO:0007669"/>
    <property type="project" value="UniProtKB-KW"/>
</dbReference>
<organism evidence="1 2">
    <name type="scientific">candidate division WWE3 bacterium</name>
    <dbReference type="NCBI Taxonomy" id="2053526"/>
    <lineage>
        <taxon>Bacteria</taxon>
        <taxon>Katanobacteria</taxon>
    </lineage>
</organism>
<dbReference type="SUPFAM" id="SSF53335">
    <property type="entry name" value="S-adenosyl-L-methionine-dependent methyltransferases"/>
    <property type="match status" value="1"/>
</dbReference>
<evidence type="ECO:0000313" key="1">
    <source>
        <dbReference type="EMBL" id="RJR27577.1"/>
    </source>
</evidence>
<dbReference type="InterPro" id="IPR029063">
    <property type="entry name" value="SAM-dependent_MTases_sf"/>
</dbReference>
<keyword evidence="1" id="KW-0808">Transferase</keyword>
<accession>A0A3A4ZL24</accession>
<gene>
    <name evidence="1" type="ORF">C4561_01910</name>
</gene>
<name>A0A3A4ZL24_UNCKA</name>
<dbReference type="Pfam" id="PF13578">
    <property type="entry name" value="Methyltransf_24"/>
    <property type="match status" value="1"/>
</dbReference>
<reference evidence="1 2" key="1">
    <citation type="journal article" date="2017" name="ISME J.">
        <title>Energy and carbon metabolisms in a deep terrestrial subsurface fluid microbial community.</title>
        <authorList>
            <person name="Momper L."/>
            <person name="Jungbluth S.P."/>
            <person name="Lee M.D."/>
            <person name="Amend J.P."/>
        </authorList>
    </citation>
    <scope>NUCLEOTIDE SEQUENCE [LARGE SCALE GENOMIC DNA]</scope>
    <source>
        <strain evidence="1">SURF_46</strain>
    </source>
</reference>
<protein>
    <submittedName>
        <fullName evidence="1">Class I SAM-dependent methyltransferase</fullName>
    </submittedName>
</protein>
<dbReference type="Proteomes" id="UP000265540">
    <property type="component" value="Unassembled WGS sequence"/>
</dbReference>
<comment type="caution">
    <text evidence="1">The sequence shown here is derived from an EMBL/GenBank/DDBJ whole genome shotgun (WGS) entry which is preliminary data.</text>
</comment>
<dbReference type="GO" id="GO:0008168">
    <property type="term" value="F:methyltransferase activity"/>
    <property type="evidence" value="ECO:0007669"/>
    <property type="project" value="UniProtKB-KW"/>
</dbReference>
<sequence length="310" mass="34907">MHESVLVKLLNAYKEEGYEVSEGLNPLSPGWLKESPNGPFAWLVKSSIIRSLSVSPDTDYSVYEMYLKKDGKVEKISSEKKLIIIIKKIIDKIKLKYRNVSIQPIKAPYLHTGGGISLQEIYFFENLLKAFRPKTDFLIGIGSGWSTIAFGLINPSAALYGIDNLSEGTQAREGLGMTQRIAQKLSINLTICVGSSPDDVPEFLDSVGERFDFVFIDGLHTNEQVFLDFKCILPYVSDSVIIAFHDVLNWNMLEGWKKIIDVASKDNFKFKHAILRRTTSGIGILFRNINSDTEEIIKAFYQHPSFPCPT</sequence>
<evidence type="ECO:0000313" key="2">
    <source>
        <dbReference type="Proteomes" id="UP000265540"/>
    </source>
</evidence>